<dbReference type="InterPro" id="IPR025110">
    <property type="entry name" value="AMP-bd_C"/>
</dbReference>
<proteinExistence type="predicted"/>
<dbReference type="SUPFAM" id="SSF56801">
    <property type="entry name" value="Acetyl-CoA synthetase-like"/>
    <property type="match status" value="1"/>
</dbReference>
<evidence type="ECO:0000313" key="5">
    <source>
        <dbReference type="EMBL" id="SDO45670.1"/>
    </source>
</evidence>
<dbReference type="InterPro" id="IPR000873">
    <property type="entry name" value="AMP-dep_synth/lig_dom"/>
</dbReference>
<dbReference type="GO" id="GO:0031177">
    <property type="term" value="F:phosphopantetheine binding"/>
    <property type="evidence" value="ECO:0007669"/>
    <property type="project" value="InterPro"/>
</dbReference>
<dbReference type="RefSeq" id="WP_090096556.1">
    <property type="nucleotide sequence ID" value="NZ_FNIX01000002.1"/>
</dbReference>
<dbReference type="AlphaFoldDB" id="A0A1H0JQ47"/>
<evidence type="ECO:0000256" key="1">
    <source>
        <dbReference type="ARBA" id="ARBA00001957"/>
    </source>
</evidence>
<dbReference type="Pfam" id="PF00501">
    <property type="entry name" value="AMP-binding"/>
    <property type="match status" value="2"/>
</dbReference>
<dbReference type="PANTHER" id="PTHR45527">
    <property type="entry name" value="NONRIBOSOMAL PEPTIDE SYNTHETASE"/>
    <property type="match status" value="1"/>
</dbReference>
<keyword evidence="6" id="KW-1185">Reference proteome</keyword>
<dbReference type="GO" id="GO:0043041">
    <property type="term" value="P:amino acid activation for nonribosomal peptide biosynthetic process"/>
    <property type="evidence" value="ECO:0007669"/>
    <property type="project" value="TreeGrafter"/>
</dbReference>
<keyword evidence="2" id="KW-0596">Phosphopantetheine</keyword>
<dbReference type="InterPro" id="IPR009081">
    <property type="entry name" value="PP-bd_ACP"/>
</dbReference>
<dbReference type="EMBL" id="FNIX01000002">
    <property type="protein sequence ID" value="SDO45670.1"/>
    <property type="molecule type" value="Genomic_DNA"/>
</dbReference>
<dbReference type="SMART" id="SM00823">
    <property type="entry name" value="PKS_PP"/>
    <property type="match status" value="1"/>
</dbReference>
<dbReference type="Pfam" id="PF00550">
    <property type="entry name" value="PP-binding"/>
    <property type="match status" value="1"/>
</dbReference>
<keyword evidence="3" id="KW-0597">Phosphoprotein</keyword>
<dbReference type="GO" id="GO:0044550">
    <property type="term" value="P:secondary metabolite biosynthetic process"/>
    <property type="evidence" value="ECO:0007669"/>
    <property type="project" value="TreeGrafter"/>
</dbReference>
<dbReference type="InterPro" id="IPR020845">
    <property type="entry name" value="AMP-binding_CS"/>
</dbReference>
<gene>
    <name evidence="5" type="ORF">SAMN05421507_102587</name>
</gene>
<evidence type="ECO:0000259" key="4">
    <source>
        <dbReference type="PROSITE" id="PS50075"/>
    </source>
</evidence>
<dbReference type="Proteomes" id="UP000199691">
    <property type="component" value="Unassembled WGS sequence"/>
</dbReference>
<dbReference type="PROSITE" id="PS00455">
    <property type="entry name" value="AMP_BINDING"/>
    <property type="match status" value="1"/>
</dbReference>
<dbReference type="GO" id="GO:0005737">
    <property type="term" value="C:cytoplasm"/>
    <property type="evidence" value="ECO:0007669"/>
    <property type="project" value="TreeGrafter"/>
</dbReference>
<dbReference type="NCBIfam" id="TIGR01733">
    <property type="entry name" value="AA-adenyl-dom"/>
    <property type="match status" value="1"/>
</dbReference>
<dbReference type="SUPFAM" id="SSF47336">
    <property type="entry name" value="ACP-like"/>
    <property type="match status" value="1"/>
</dbReference>
<dbReference type="SMART" id="SM01294">
    <property type="entry name" value="PKS_PP_betabranch"/>
    <property type="match status" value="1"/>
</dbReference>
<dbReference type="PANTHER" id="PTHR45527:SF1">
    <property type="entry name" value="FATTY ACID SYNTHASE"/>
    <property type="match status" value="1"/>
</dbReference>
<comment type="cofactor">
    <cofactor evidence="1">
        <name>pantetheine 4'-phosphate</name>
        <dbReference type="ChEBI" id="CHEBI:47942"/>
    </cofactor>
</comment>
<feature type="domain" description="Carrier" evidence="4">
    <location>
        <begin position="480"/>
        <end position="555"/>
    </location>
</feature>
<dbReference type="InterPro" id="IPR036736">
    <property type="entry name" value="ACP-like_sf"/>
</dbReference>
<dbReference type="FunFam" id="1.10.1200.10:FF:000005">
    <property type="entry name" value="Nonribosomal peptide synthetase 1"/>
    <property type="match status" value="1"/>
</dbReference>
<protein>
    <submittedName>
        <fullName evidence="5">Amino acid adenylation domain-containing protein</fullName>
    </submittedName>
</protein>
<sequence>MTGRDLLSRFHDVVRTAPGRVAVRDTAGALTFAELEARTAALAAVLAGRGVRRGDRVGVSVPRGNGLLVALLAVWRAGAAYVPLDPAYPADRLAHMATDAAVRTTVTPDDLAGALQGEHTDVVVSPGDSAYVIYTSGSTGLPKGVLATRGGVASLVDGLEQMAVYAAEPRVVAWNASASFDASVQQWARVCRGDTVVVLEDAHRTEPAKLAAWLDECGVSDVDMTPTHWEMLREHLLPGRPDGRRLRLFIGGEPISVPVWRELAAARTVEAFNLYGPTECTVDATVAVVEGDHPGIGDPLPGNRLLVLGAGLREVPDGEIGELFVAGPRVTDGYLGRSGLTACRFLPDPSGEPGARMYRTGDLVRRTGDGLLEFHGRADRQVKIRGHRVELGEIETVVRSSPAVAAAAVVVRDDLAGQPVAYYVPSGLAGARELREHAAASLPEVMVPAAFVEVAALPLTPGGKLDTAALPAPPAVAGTAPEGEFEQFIAQVWAEVLGRDAVNADDDFFALGGHSLVALRVVSRVKKTFGLKMSPRDVYRHPRLTDLARHVESLRV</sequence>
<dbReference type="PROSITE" id="PS00012">
    <property type="entry name" value="PHOSPHOPANTETHEINE"/>
    <property type="match status" value="1"/>
</dbReference>
<dbReference type="OrthoDB" id="3243414at2"/>
<dbReference type="Gene3D" id="3.30.300.30">
    <property type="match status" value="1"/>
</dbReference>
<dbReference type="InterPro" id="IPR010071">
    <property type="entry name" value="AA_adenyl_dom"/>
</dbReference>
<accession>A0A1H0JQ47</accession>
<dbReference type="Pfam" id="PF13193">
    <property type="entry name" value="AMP-binding_C"/>
    <property type="match status" value="1"/>
</dbReference>
<dbReference type="CDD" id="cd05930">
    <property type="entry name" value="A_NRPS"/>
    <property type="match status" value="1"/>
</dbReference>
<dbReference type="Gene3D" id="3.40.50.12780">
    <property type="entry name" value="N-terminal domain of ligase-like"/>
    <property type="match status" value="1"/>
</dbReference>
<organism evidence="5 6">
    <name type="scientific">Lentzea jiangxiensis</name>
    <dbReference type="NCBI Taxonomy" id="641025"/>
    <lineage>
        <taxon>Bacteria</taxon>
        <taxon>Bacillati</taxon>
        <taxon>Actinomycetota</taxon>
        <taxon>Actinomycetes</taxon>
        <taxon>Pseudonocardiales</taxon>
        <taxon>Pseudonocardiaceae</taxon>
        <taxon>Lentzea</taxon>
    </lineage>
</organism>
<dbReference type="PROSITE" id="PS50075">
    <property type="entry name" value="CARRIER"/>
    <property type="match status" value="1"/>
</dbReference>
<reference evidence="6" key="1">
    <citation type="submission" date="2016-10" db="EMBL/GenBank/DDBJ databases">
        <authorList>
            <person name="Varghese N."/>
            <person name="Submissions S."/>
        </authorList>
    </citation>
    <scope>NUCLEOTIDE SEQUENCE [LARGE SCALE GENOMIC DNA]</scope>
    <source>
        <strain evidence="6">CGMCC 4.6609</strain>
    </source>
</reference>
<dbReference type="Gene3D" id="1.10.1200.10">
    <property type="entry name" value="ACP-like"/>
    <property type="match status" value="1"/>
</dbReference>
<dbReference type="InterPro" id="IPR045851">
    <property type="entry name" value="AMP-bd_C_sf"/>
</dbReference>
<dbReference type="InterPro" id="IPR020806">
    <property type="entry name" value="PKS_PP-bd"/>
</dbReference>
<dbReference type="InterPro" id="IPR042099">
    <property type="entry name" value="ANL_N_sf"/>
</dbReference>
<dbReference type="STRING" id="641025.SAMN05421507_102587"/>
<evidence type="ECO:0000313" key="6">
    <source>
        <dbReference type="Proteomes" id="UP000199691"/>
    </source>
</evidence>
<evidence type="ECO:0000256" key="2">
    <source>
        <dbReference type="ARBA" id="ARBA00022450"/>
    </source>
</evidence>
<evidence type="ECO:0000256" key="3">
    <source>
        <dbReference type="ARBA" id="ARBA00022553"/>
    </source>
</evidence>
<name>A0A1H0JQ47_9PSEU</name>
<dbReference type="InterPro" id="IPR006162">
    <property type="entry name" value="Ppantetheine_attach_site"/>
</dbReference>